<comment type="caution">
    <text evidence="9">The sequence shown here is derived from an EMBL/GenBank/DDBJ whole genome shotgun (WGS) entry which is preliminary data.</text>
</comment>
<dbReference type="Gene3D" id="3.30.450.40">
    <property type="match status" value="2"/>
</dbReference>
<feature type="compositionally biased region" description="Low complexity" evidence="6">
    <location>
        <begin position="64"/>
        <end position="76"/>
    </location>
</feature>
<evidence type="ECO:0000256" key="2">
    <source>
        <dbReference type="ARBA" id="ARBA00012438"/>
    </source>
</evidence>
<accession>A0A2A2FGY3</accession>
<dbReference type="SMART" id="SM00065">
    <property type="entry name" value="GAF"/>
    <property type="match status" value="2"/>
</dbReference>
<feature type="region of interest" description="Disordered" evidence="6">
    <location>
        <begin position="1"/>
        <end position="80"/>
    </location>
</feature>
<dbReference type="PANTHER" id="PTHR42878:SF14">
    <property type="entry name" value="OSMOLARITY TWO-COMPONENT SYSTEM PROTEIN SSK1"/>
    <property type="match status" value="1"/>
</dbReference>
<gene>
    <name evidence="9" type="ORF">CK500_04095</name>
</gene>
<evidence type="ECO:0000313" key="10">
    <source>
        <dbReference type="Proteomes" id="UP000218083"/>
    </source>
</evidence>
<keyword evidence="5" id="KW-0472">Membrane</keyword>
<dbReference type="SMART" id="SM00091">
    <property type="entry name" value="PAS"/>
    <property type="match status" value="3"/>
</dbReference>
<protein>
    <recommendedName>
        <fullName evidence="2">histidine kinase</fullName>
        <ecNumber evidence="2">2.7.13.3</ecNumber>
    </recommendedName>
</protein>
<dbReference type="GO" id="GO:0016020">
    <property type="term" value="C:membrane"/>
    <property type="evidence" value="ECO:0007669"/>
    <property type="project" value="UniProtKB-SubCell"/>
</dbReference>
<evidence type="ECO:0000259" key="7">
    <source>
        <dbReference type="PROSITE" id="PS50109"/>
    </source>
</evidence>
<dbReference type="Pfam" id="PF02518">
    <property type="entry name" value="HATPase_c"/>
    <property type="match status" value="1"/>
</dbReference>
<dbReference type="EMBL" id="NSKC01000002">
    <property type="protein sequence ID" value="PAU84706.1"/>
    <property type="molecule type" value="Genomic_DNA"/>
</dbReference>
<dbReference type="SMART" id="SM00387">
    <property type="entry name" value="HATPase_c"/>
    <property type="match status" value="1"/>
</dbReference>
<dbReference type="RefSeq" id="WP_095635978.1">
    <property type="nucleotide sequence ID" value="NZ_NSKC01000002.1"/>
</dbReference>
<dbReference type="OrthoDB" id="106630at2157"/>
<comment type="catalytic activity">
    <reaction evidence="1">
        <text>ATP + protein L-histidine = ADP + protein N-phospho-L-histidine.</text>
        <dbReference type="EC" id="2.7.13.3"/>
    </reaction>
</comment>
<name>A0A2A2FGY3_9EURY</name>
<proteinExistence type="predicted"/>
<dbReference type="CDD" id="cd00130">
    <property type="entry name" value="PAS"/>
    <property type="match status" value="1"/>
</dbReference>
<dbReference type="GO" id="GO:0007234">
    <property type="term" value="P:osmosensory signaling via phosphorelay pathway"/>
    <property type="evidence" value="ECO:0007669"/>
    <property type="project" value="TreeGrafter"/>
</dbReference>
<dbReference type="InterPro" id="IPR003594">
    <property type="entry name" value="HATPase_dom"/>
</dbReference>
<dbReference type="SUPFAM" id="SSF55785">
    <property type="entry name" value="PYP-like sensor domain (PAS domain)"/>
    <property type="match status" value="2"/>
</dbReference>
<dbReference type="PRINTS" id="PR00344">
    <property type="entry name" value="BCTRLSENSOR"/>
</dbReference>
<organism evidence="9 10">
    <name type="scientific">Halorubrum salipaludis</name>
    <dbReference type="NCBI Taxonomy" id="2032630"/>
    <lineage>
        <taxon>Archaea</taxon>
        <taxon>Methanobacteriati</taxon>
        <taxon>Methanobacteriota</taxon>
        <taxon>Stenosarchaea group</taxon>
        <taxon>Halobacteria</taxon>
        <taxon>Halobacteriales</taxon>
        <taxon>Haloferacaceae</taxon>
        <taxon>Halorubrum</taxon>
    </lineage>
</organism>
<dbReference type="GO" id="GO:0000156">
    <property type="term" value="F:phosphorelay response regulator activity"/>
    <property type="evidence" value="ECO:0007669"/>
    <property type="project" value="TreeGrafter"/>
</dbReference>
<feature type="domain" description="PAS" evidence="8">
    <location>
        <begin position="336"/>
        <end position="387"/>
    </location>
</feature>
<dbReference type="PROSITE" id="PS50112">
    <property type="entry name" value="PAS"/>
    <property type="match status" value="1"/>
</dbReference>
<reference evidence="9 10" key="1">
    <citation type="submission" date="2017-08" db="EMBL/GenBank/DDBJ databases">
        <title>The strain WRN001 was isolated from Binhai saline alkaline soil, Tianjin, China.</title>
        <authorList>
            <person name="Liu D."/>
            <person name="Zhang G."/>
        </authorList>
    </citation>
    <scope>NUCLEOTIDE SEQUENCE [LARGE SCALE GENOMIC DNA]</scope>
    <source>
        <strain evidence="9 10">WN019</strain>
    </source>
</reference>
<keyword evidence="10" id="KW-1185">Reference proteome</keyword>
<dbReference type="InterPro" id="IPR000014">
    <property type="entry name" value="PAS"/>
</dbReference>
<dbReference type="Gene3D" id="3.30.450.20">
    <property type="entry name" value="PAS domain"/>
    <property type="match status" value="3"/>
</dbReference>
<dbReference type="SUPFAM" id="SSF55781">
    <property type="entry name" value="GAF domain-like"/>
    <property type="match status" value="2"/>
</dbReference>
<evidence type="ECO:0000313" key="9">
    <source>
        <dbReference type="EMBL" id="PAU84706.1"/>
    </source>
</evidence>
<evidence type="ECO:0000256" key="1">
    <source>
        <dbReference type="ARBA" id="ARBA00000085"/>
    </source>
</evidence>
<dbReference type="Pfam" id="PF08448">
    <property type="entry name" value="PAS_4"/>
    <property type="match status" value="2"/>
</dbReference>
<dbReference type="SUPFAM" id="SSF55874">
    <property type="entry name" value="ATPase domain of HSP90 chaperone/DNA topoisomerase II/histidine kinase"/>
    <property type="match status" value="1"/>
</dbReference>
<evidence type="ECO:0000256" key="4">
    <source>
        <dbReference type="ARBA" id="ARBA00022777"/>
    </source>
</evidence>
<dbReference type="PANTHER" id="PTHR42878">
    <property type="entry name" value="TWO-COMPONENT HISTIDINE KINASE"/>
    <property type="match status" value="1"/>
</dbReference>
<dbReference type="InterPro" id="IPR013656">
    <property type="entry name" value="PAS_4"/>
</dbReference>
<dbReference type="Proteomes" id="UP000218083">
    <property type="component" value="Unassembled WGS sequence"/>
</dbReference>
<dbReference type="CDD" id="cd00075">
    <property type="entry name" value="HATPase"/>
    <property type="match status" value="1"/>
</dbReference>
<dbReference type="InterPro" id="IPR003018">
    <property type="entry name" value="GAF"/>
</dbReference>
<evidence type="ECO:0000259" key="8">
    <source>
        <dbReference type="PROSITE" id="PS50112"/>
    </source>
</evidence>
<dbReference type="AlphaFoldDB" id="A0A2A2FGY3"/>
<evidence type="ECO:0000256" key="5">
    <source>
        <dbReference type="ARBA" id="ARBA00023136"/>
    </source>
</evidence>
<feature type="region of interest" description="Disordered" evidence="6">
    <location>
        <begin position="656"/>
        <end position="681"/>
    </location>
</feature>
<dbReference type="EC" id="2.7.13.3" evidence="2"/>
<dbReference type="InterPro" id="IPR005467">
    <property type="entry name" value="His_kinase_dom"/>
</dbReference>
<dbReference type="Pfam" id="PF13188">
    <property type="entry name" value="PAS_8"/>
    <property type="match status" value="1"/>
</dbReference>
<dbReference type="GO" id="GO:0030295">
    <property type="term" value="F:protein kinase activator activity"/>
    <property type="evidence" value="ECO:0007669"/>
    <property type="project" value="TreeGrafter"/>
</dbReference>
<keyword evidence="4 9" id="KW-0418">Kinase</keyword>
<dbReference type="InterPro" id="IPR029016">
    <property type="entry name" value="GAF-like_dom_sf"/>
</dbReference>
<feature type="domain" description="Histidine kinase" evidence="7">
    <location>
        <begin position="902"/>
        <end position="1112"/>
    </location>
</feature>
<dbReference type="InterPro" id="IPR035965">
    <property type="entry name" value="PAS-like_dom_sf"/>
</dbReference>
<sequence length="1112" mass="120934">MTPEEPSVHVGEPVDAAWGALPEGTQTIREPAERGVDADPPVVIVRLRGAAESDGGAESDRGGSDASDGSEAHGAGRATAPVRIETIRERYPNARILAYSVRDDPDAAIDASRLGVEYVSGRRLAADGETLADRVGAADRRERSQTADRGDGFLEPFVRIVSDRGTDLEEKVDALLDLGRDHLGLSIGYSSRVDGDRLRLRQYRDGAGLLESLSATALDDDGSIPLELTYCRRTIRGDRGAGGDTDDGGGEGVVAFTDPEAAGLGSDPAYERFGFGSYVGGRVVVDGEVFGSLCFLDPERRDRPFDESERTFVELLAAWLGRALERQRALEEREAAVERFENTLERIDDAFFALDADWRFTYVNGKAAALLDRDPDALIGEDVWTEFPAALGAEYEGRYRRAMATQESVSFDAHYEPLDLWTEVTAYPSPDGLSVFFADASERKRRERTLERLLGTVERIQREGDAEGVAGRLVEAADEVLDHQISGVRLFDPDAGLLRLAVTSDGVGEQFAASRGPRPPGEGITGRVFERGETRVCDDLAAGGEGPARDDLSAGDDDREYHGMRSFVAVPLGSHGVFIVGSVESHAFDESDVTVLELLATNAVATMDANERRRRLHTYEDALKNVDDMVCVLDDDGVVTYATASFAAWFGIGSRDRERRGRDPGDPRTADGPGIAGRRLDGLVSGPDGERLGDAIASLSGPAVDGERRDDATRTVDLTLRREGESRARHGELRLSALSGRTNGVVASLSDVTDLRRTRTELSAERDRFQRLFDRIPDPVIEVVLDDDETVIDGLNPAFEDRFGADGTALRGRTIDALDIDEERLGGDESRGGLGAESLDALLRERGFVTEEIRRRTVDGPREFLFRGFTYEASGTRRAFGIYTDITDRKRREQYVRIVNRILRHNLRNELNVVFGFAGEIAAQTADETIRDHARRIEATGKRLVDVAEGAATIRRVVEEGYVTDPDPIAVRPVADEVVERHAERAPNADIRTRVPDGIAVRGDGRFATALDHLVENAVDHAGDAPRVEVTADRDPDAGVTRVTVADDGPGIPATVREVITGEREVTQLRHNTGVGLWIVAWVVEAYGGEIRFGPGVDGEGTAVTLVLPSAE</sequence>
<feature type="compositionally biased region" description="Basic and acidic residues" evidence="6">
    <location>
        <begin position="656"/>
        <end position="669"/>
    </location>
</feature>
<dbReference type="GO" id="GO:0004673">
    <property type="term" value="F:protein histidine kinase activity"/>
    <property type="evidence" value="ECO:0007669"/>
    <property type="project" value="UniProtKB-EC"/>
</dbReference>
<keyword evidence="3" id="KW-0808">Transferase</keyword>
<dbReference type="PROSITE" id="PS50109">
    <property type="entry name" value="HIS_KIN"/>
    <property type="match status" value="1"/>
</dbReference>
<dbReference type="Pfam" id="PF01590">
    <property type="entry name" value="GAF"/>
    <property type="match status" value="1"/>
</dbReference>
<evidence type="ECO:0000256" key="3">
    <source>
        <dbReference type="ARBA" id="ARBA00022679"/>
    </source>
</evidence>
<evidence type="ECO:0000256" key="6">
    <source>
        <dbReference type="SAM" id="MobiDB-lite"/>
    </source>
</evidence>
<dbReference type="InterPro" id="IPR036890">
    <property type="entry name" value="HATPase_C_sf"/>
</dbReference>
<dbReference type="Pfam" id="PF13185">
    <property type="entry name" value="GAF_2"/>
    <property type="match status" value="1"/>
</dbReference>
<dbReference type="Gene3D" id="3.30.565.10">
    <property type="entry name" value="Histidine kinase-like ATPase, C-terminal domain"/>
    <property type="match status" value="1"/>
</dbReference>
<dbReference type="InterPro" id="IPR050351">
    <property type="entry name" value="BphY/WalK/GraS-like"/>
</dbReference>
<dbReference type="InterPro" id="IPR004358">
    <property type="entry name" value="Sig_transdc_His_kin-like_C"/>
</dbReference>